<dbReference type="OMA" id="WAKGEFF"/>
<evidence type="ECO:0000259" key="4">
    <source>
        <dbReference type="PROSITE" id="PS50902"/>
    </source>
</evidence>
<protein>
    <submittedName>
        <fullName evidence="5">Flavodoxin-like fold protein</fullName>
    </submittedName>
</protein>
<proteinExistence type="inferred from homology"/>
<gene>
    <name evidence="5" type="primary">PST2_1</name>
    <name evidence="6" type="ORF">BRETT_002239</name>
    <name evidence="5" type="ORF">HII12_000071</name>
</gene>
<evidence type="ECO:0000313" key="5">
    <source>
        <dbReference type="EMBL" id="KAF6016329.1"/>
    </source>
</evidence>
<dbReference type="Gene3D" id="3.40.50.360">
    <property type="match status" value="1"/>
</dbReference>
<dbReference type="GO" id="GO:0003955">
    <property type="term" value="F:NAD(P)H dehydrogenase (quinone) activity"/>
    <property type="evidence" value="ECO:0007669"/>
    <property type="project" value="InterPro"/>
</dbReference>
<dbReference type="EMBL" id="CP063137">
    <property type="protein sequence ID" value="QOU22072.1"/>
    <property type="molecule type" value="Genomic_DNA"/>
</dbReference>
<organism evidence="5 7">
    <name type="scientific">Dekkera bruxellensis</name>
    <name type="common">Brettanomyces custersii</name>
    <dbReference type="NCBI Taxonomy" id="5007"/>
    <lineage>
        <taxon>Eukaryota</taxon>
        <taxon>Fungi</taxon>
        <taxon>Dikarya</taxon>
        <taxon>Ascomycota</taxon>
        <taxon>Saccharomycotina</taxon>
        <taxon>Pichiomycetes</taxon>
        <taxon>Pichiales</taxon>
        <taxon>Pichiaceae</taxon>
        <taxon>Brettanomyces</taxon>
    </lineage>
</organism>
<dbReference type="EMBL" id="JABCYN010000001">
    <property type="protein sequence ID" value="KAF6016329.1"/>
    <property type="molecule type" value="Genomic_DNA"/>
</dbReference>
<dbReference type="Proteomes" id="UP000568158">
    <property type="component" value="Unassembled WGS sequence"/>
</dbReference>
<evidence type="ECO:0000256" key="1">
    <source>
        <dbReference type="ARBA" id="ARBA00004202"/>
    </source>
</evidence>
<evidence type="ECO:0000256" key="2">
    <source>
        <dbReference type="ARBA" id="ARBA00006961"/>
    </source>
</evidence>
<dbReference type="Proteomes" id="UP000663131">
    <property type="component" value="Chromosome 9"/>
</dbReference>
<feature type="domain" description="Flavodoxin-like" evidence="4">
    <location>
        <begin position="4"/>
        <end position="191"/>
    </location>
</feature>
<dbReference type="InterPro" id="IPR010089">
    <property type="entry name" value="Flavoprotein_WrbA-like"/>
</dbReference>
<dbReference type="InterPro" id="IPR008254">
    <property type="entry name" value="Flavodoxin/NO_synth"/>
</dbReference>
<evidence type="ECO:0000313" key="6">
    <source>
        <dbReference type="EMBL" id="QOU22072.1"/>
    </source>
</evidence>
<dbReference type="OrthoDB" id="504689at2759"/>
<accession>A0A8H6EZX1</accession>
<dbReference type="PROSITE" id="PS50902">
    <property type="entry name" value="FLAVODOXIN_LIKE"/>
    <property type="match status" value="1"/>
</dbReference>
<dbReference type="Pfam" id="PF03358">
    <property type="entry name" value="FMN_red"/>
    <property type="match status" value="1"/>
</dbReference>
<evidence type="ECO:0000256" key="3">
    <source>
        <dbReference type="ARBA" id="ARBA00053955"/>
    </source>
</evidence>
<dbReference type="GO" id="GO:0034599">
    <property type="term" value="P:cellular response to oxidative stress"/>
    <property type="evidence" value="ECO:0007669"/>
    <property type="project" value="UniProtKB-ARBA"/>
</dbReference>
<reference evidence="6" key="3">
    <citation type="journal article" name="BMC Genomics">
        <title>New genome assemblies reveal patterns of domestication and adaptation across Brettanomyces (Dekkera) species.</title>
        <authorList>
            <person name="Roach M.J."/>
            <person name="Borneman A.R."/>
        </authorList>
    </citation>
    <scope>NUCLEOTIDE SEQUENCE</scope>
    <source>
        <strain evidence="6">UCD 2041</strain>
    </source>
</reference>
<dbReference type="NCBIfam" id="NF002999">
    <property type="entry name" value="PRK03767.1"/>
    <property type="match status" value="1"/>
</dbReference>
<dbReference type="KEGG" id="bbrx:BRETT_002239"/>
<dbReference type="SUPFAM" id="SSF52218">
    <property type="entry name" value="Flavoproteins"/>
    <property type="match status" value="1"/>
</dbReference>
<reference evidence="6" key="2">
    <citation type="submission" date="2020-10" db="EMBL/GenBank/DDBJ databases">
        <authorList>
            <person name="Palmer J.M."/>
        </authorList>
    </citation>
    <scope>NUCLEOTIDE SEQUENCE</scope>
    <source>
        <strain evidence="6">UCD 2041</strain>
    </source>
</reference>
<comment type="similarity">
    <text evidence="2">Belongs to the WrbA family.</text>
</comment>
<dbReference type="RefSeq" id="XP_041138565.1">
    <property type="nucleotide sequence ID" value="XM_041280774.1"/>
</dbReference>
<dbReference type="GO" id="GO:0005886">
    <property type="term" value="C:plasma membrane"/>
    <property type="evidence" value="ECO:0007669"/>
    <property type="project" value="UniProtKB-SubCell"/>
</dbReference>
<reference evidence="5 7" key="1">
    <citation type="journal article" date="2020" name="Appl. Microbiol. Biotechnol.">
        <title>Targeted gene deletion in Brettanomyces bruxellensis with an expression-free CRISPR-Cas9 system.</title>
        <authorList>
            <person name="Varela C."/>
            <person name="Bartel C."/>
            <person name="Onetto C."/>
            <person name="Borneman A."/>
        </authorList>
    </citation>
    <scope>NUCLEOTIDE SEQUENCE [LARGE SCALE GENOMIC DNA]</scope>
    <source>
        <strain evidence="5 7">AWRI1613</strain>
    </source>
</reference>
<comment type="subcellular location">
    <subcellularLocation>
        <location evidence="1">Cell membrane</location>
        <topology evidence="1">Peripheral membrane protein</topology>
    </subcellularLocation>
</comment>
<dbReference type="PANTHER" id="PTHR30546">
    <property type="entry name" value="FLAVODOXIN-RELATED PROTEIN WRBA-RELATED"/>
    <property type="match status" value="1"/>
</dbReference>
<comment type="function">
    <text evidence="3">Flavodoxin-like protein (FLP) that plays a role in cell wall integrity, oxidative stress protection and virulence. FLPs act as NAD(P)H quinone oxidoreductases. Reduces ubiquinone (coenzyme Q), enabling it to serve as an antioxidant in the membrane.</text>
</comment>
<sequence>MAKVAIIIYTLYHHISELAEAVKKGVEAAGSQADIFQVPETLPENILKILSAPKKPDYPIATTDTLTSYDAILFGVPTRFGNMPSQLKSFIDGTGGLWAKGALYHKPAGVFVSTNTGGGNEMTAVSLLSTFAHHGMIYVPLGFAKAFGELGTTSEAHGGSAWGAGCLAGADGSRTPSELELKIAHIQGEEFAKVAAQLTKN</sequence>
<dbReference type="InterPro" id="IPR005025">
    <property type="entry name" value="FMN_Rdtase-like_dom"/>
</dbReference>
<name>A0A8H6EZX1_DEKBR</name>
<dbReference type="FunFam" id="3.40.50.360:FF:000001">
    <property type="entry name" value="NAD(P)H dehydrogenase (Quinone) FQR1-like"/>
    <property type="match status" value="1"/>
</dbReference>
<dbReference type="AlphaFoldDB" id="A0A8H6EZX1"/>
<dbReference type="GeneID" id="64574163"/>
<dbReference type="InterPro" id="IPR029039">
    <property type="entry name" value="Flavoprotein-like_sf"/>
</dbReference>
<dbReference type="GO" id="GO:0010181">
    <property type="term" value="F:FMN binding"/>
    <property type="evidence" value="ECO:0007669"/>
    <property type="project" value="InterPro"/>
</dbReference>
<evidence type="ECO:0000313" key="7">
    <source>
        <dbReference type="Proteomes" id="UP000568158"/>
    </source>
</evidence>
<dbReference type="NCBIfam" id="TIGR01755">
    <property type="entry name" value="flav_wrbA"/>
    <property type="match status" value="1"/>
</dbReference>
<dbReference type="PANTHER" id="PTHR30546:SF23">
    <property type="entry name" value="FLAVOPROTEIN-LIKE PROTEIN YCP4-RELATED"/>
    <property type="match status" value="1"/>
</dbReference>